<sequence>MSKVLFVSALLCIAVAGVLAPLASPPAAVPAPAPSKTKVKSPSPSPLSSPPAPPTEAPAPTLGASSPGPAGTDVSGVEKMLPVGKMVGSLVFGWAILSLV</sequence>
<dbReference type="EMBL" id="AWUE01021130">
    <property type="protein sequence ID" value="OMO63336.1"/>
    <property type="molecule type" value="Genomic_DNA"/>
</dbReference>
<reference evidence="4" key="1">
    <citation type="submission" date="2013-09" db="EMBL/GenBank/DDBJ databases">
        <title>Corchorus olitorius genome sequencing.</title>
        <authorList>
            <person name="Alam M."/>
            <person name="Haque M.S."/>
            <person name="Islam M.S."/>
            <person name="Emdad E.M."/>
            <person name="Islam M.M."/>
            <person name="Ahmed B."/>
            <person name="Halim A."/>
            <person name="Hossen Q.M.M."/>
            <person name="Hossain M.Z."/>
            <person name="Ahmed R."/>
            <person name="Khan M.M."/>
            <person name="Islam R."/>
            <person name="Rashid M.M."/>
            <person name="Khan S.A."/>
            <person name="Rahman M.S."/>
            <person name="Alam M."/>
            <person name="Yahiya A.S."/>
            <person name="Khan M.S."/>
            <person name="Azam M.S."/>
            <person name="Haque T."/>
            <person name="Lashkar M.Z.H."/>
            <person name="Akhand A.I."/>
            <person name="Morshed G."/>
            <person name="Roy S."/>
            <person name="Uddin K.S."/>
            <person name="Rabeya T."/>
            <person name="Hossain A.S."/>
            <person name="Chowdhury A."/>
            <person name="Snigdha A.R."/>
            <person name="Mortoza M.S."/>
            <person name="Matin S.A."/>
            <person name="Hoque S.M.E."/>
            <person name="Islam M.K."/>
            <person name="Roy D.K."/>
            <person name="Haider R."/>
            <person name="Moosa M.M."/>
            <person name="Elias S.M."/>
            <person name="Hasan A.M."/>
            <person name="Jahan S."/>
            <person name="Shafiuddin M."/>
            <person name="Mahmood N."/>
            <person name="Shommy N.S."/>
        </authorList>
    </citation>
    <scope>NUCLEOTIDE SEQUENCE [LARGE SCALE GENOMIC DNA]</scope>
    <source>
        <strain evidence="4">cv. O-4</strain>
    </source>
</reference>
<dbReference type="GO" id="GO:0005886">
    <property type="term" value="C:plasma membrane"/>
    <property type="evidence" value="ECO:0007669"/>
    <property type="project" value="InterPro"/>
</dbReference>
<evidence type="ECO:0000313" key="4">
    <source>
        <dbReference type="Proteomes" id="UP000187203"/>
    </source>
</evidence>
<feature type="region of interest" description="Disordered" evidence="1">
    <location>
        <begin position="24"/>
        <end position="76"/>
    </location>
</feature>
<evidence type="ECO:0000313" key="3">
    <source>
        <dbReference type="EMBL" id="OMO63336.1"/>
    </source>
</evidence>
<dbReference type="PANTHER" id="PTHR37209">
    <property type="entry name" value="LYSINE-RICH ARABINOGALACTAN PROTEIN 17-RELATED"/>
    <property type="match status" value="1"/>
</dbReference>
<feature type="signal peptide" evidence="2">
    <location>
        <begin position="1"/>
        <end position="20"/>
    </location>
</feature>
<feature type="chain" id="PRO_5012639017" evidence="2">
    <location>
        <begin position="21"/>
        <end position="100"/>
    </location>
</feature>
<evidence type="ECO:0000256" key="1">
    <source>
        <dbReference type="SAM" id="MobiDB-lite"/>
    </source>
</evidence>
<feature type="compositionally biased region" description="Pro residues" evidence="1">
    <location>
        <begin position="24"/>
        <end position="33"/>
    </location>
</feature>
<proteinExistence type="predicted"/>
<comment type="caution">
    <text evidence="3">The sequence shown here is derived from an EMBL/GenBank/DDBJ whole genome shotgun (WGS) entry which is preliminary data.</text>
</comment>
<dbReference type="AlphaFoldDB" id="A0A1R3GZA1"/>
<dbReference type="STRING" id="93759.A0A1R3GZA1"/>
<protein>
    <submittedName>
        <fullName evidence="3">Uncharacterized protein</fullName>
    </submittedName>
</protein>
<organism evidence="3 4">
    <name type="scientific">Corchorus olitorius</name>
    <dbReference type="NCBI Taxonomy" id="93759"/>
    <lineage>
        <taxon>Eukaryota</taxon>
        <taxon>Viridiplantae</taxon>
        <taxon>Streptophyta</taxon>
        <taxon>Embryophyta</taxon>
        <taxon>Tracheophyta</taxon>
        <taxon>Spermatophyta</taxon>
        <taxon>Magnoliopsida</taxon>
        <taxon>eudicotyledons</taxon>
        <taxon>Gunneridae</taxon>
        <taxon>Pentapetalae</taxon>
        <taxon>rosids</taxon>
        <taxon>malvids</taxon>
        <taxon>Malvales</taxon>
        <taxon>Malvaceae</taxon>
        <taxon>Grewioideae</taxon>
        <taxon>Apeibeae</taxon>
        <taxon>Corchorus</taxon>
    </lineage>
</organism>
<gene>
    <name evidence="3" type="ORF">COLO4_32552</name>
</gene>
<dbReference type="OrthoDB" id="914267at2759"/>
<dbReference type="PANTHER" id="PTHR37209:SF1">
    <property type="entry name" value="CLASSICAL ARABINOGALACTAN PROTEIN 9"/>
    <property type="match status" value="1"/>
</dbReference>
<feature type="compositionally biased region" description="Pro residues" evidence="1">
    <location>
        <begin position="43"/>
        <end position="57"/>
    </location>
</feature>
<dbReference type="InterPro" id="IPR044981">
    <property type="entry name" value="AGP9/17/18"/>
</dbReference>
<accession>A0A1R3GZA1</accession>
<evidence type="ECO:0000256" key="2">
    <source>
        <dbReference type="SAM" id="SignalP"/>
    </source>
</evidence>
<name>A0A1R3GZA1_9ROSI</name>
<dbReference type="Proteomes" id="UP000187203">
    <property type="component" value="Unassembled WGS sequence"/>
</dbReference>
<keyword evidence="4" id="KW-1185">Reference proteome</keyword>
<keyword evidence="2" id="KW-0732">Signal</keyword>